<feature type="domain" description="BIG2" evidence="2">
    <location>
        <begin position="961"/>
        <end position="1032"/>
    </location>
</feature>
<dbReference type="InterPro" id="IPR008964">
    <property type="entry name" value="Invasin/intimin_cell_adhesion"/>
</dbReference>
<dbReference type="Gene3D" id="1.20.1270.70">
    <property type="entry name" value="Designed single chain three-helix bundle"/>
    <property type="match status" value="2"/>
</dbReference>
<dbReference type="Proteomes" id="UP000198558">
    <property type="component" value="Unassembled WGS sequence"/>
</dbReference>
<organism evidence="3 4">
    <name type="scientific">Thomasclavelia cocleata</name>
    <dbReference type="NCBI Taxonomy" id="69824"/>
    <lineage>
        <taxon>Bacteria</taxon>
        <taxon>Bacillati</taxon>
        <taxon>Bacillota</taxon>
        <taxon>Erysipelotrichia</taxon>
        <taxon>Erysipelotrichales</taxon>
        <taxon>Coprobacillaceae</taxon>
        <taxon>Thomasclavelia</taxon>
    </lineage>
</organism>
<feature type="transmembrane region" description="Helical" evidence="1">
    <location>
        <begin position="1268"/>
        <end position="1285"/>
    </location>
</feature>
<proteinExistence type="predicted"/>
<evidence type="ECO:0000259" key="2">
    <source>
        <dbReference type="SMART" id="SM00635"/>
    </source>
</evidence>
<dbReference type="Gene3D" id="2.60.120.260">
    <property type="entry name" value="Galactose-binding domain-like"/>
    <property type="match status" value="2"/>
</dbReference>
<dbReference type="Gene3D" id="2.60.40.1080">
    <property type="match status" value="1"/>
</dbReference>
<evidence type="ECO:0000256" key="1">
    <source>
        <dbReference type="SAM" id="Phobius"/>
    </source>
</evidence>
<evidence type="ECO:0000313" key="4">
    <source>
        <dbReference type="Proteomes" id="UP000198558"/>
    </source>
</evidence>
<gene>
    <name evidence="3" type="ORF">SAMN04489758_10719</name>
</gene>
<protein>
    <submittedName>
        <fullName evidence="3">Ig-like domain (Group 2)</fullName>
    </submittedName>
</protein>
<keyword evidence="1" id="KW-0812">Transmembrane</keyword>
<dbReference type="SMART" id="SM00635">
    <property type="entry name" value="BID_2"/>
    <property type="match status" value="2"/>
</dbReference>
<keyword evidence="4" id="KW-1185">Reference proteome</keyword>
<name>A0A1I0DPC8_9FIRM</name>
<dbReference type="EMBL" id="FOIN01000007">
    <property type="protein sequence ID" value="SET34392.1"/>
    <property type="molecule type" value="Genomic_DNA"/>
</dbReference>
<reference evidence="4" key="1">
    <citation type="submission" date="2016-10" db="EMBL/GenBank/DDBJ databases">
        <authorList>
            <person name="Varghese N."/>
            <person name="Submissions S."/>
        </authorList>
    </citation>
    <scope>NUCLEOTIDE SEQUENCE [LARGE SCALE GENOMIC DNA]</scope>
    <source>
        <strain evidence="4">DSM 1551</strain>
    </source>
</reference>
<dbReference type="InterPro" id="IPR025150">
    <property type="entry name" value="GH123_cat"/>
</dbReference>
<dbReference type="InterPro" id="IPR053850">
    <property type="entry name" value="Glyco_hydro_123_N_2"/>
</dbReference>
<feature type="domain" description="BIG2" evidence="2">
    <location>
        <begin position="180"/>
        <end position="258"/>
    </location>
</feature>
<dbReference type="Pfam" id="PF13320">
    <property type="entry name" value="GH123_cat"/>
    <property type="match status" value="1"/>
</dbReference>
<evidence type="ECO:0000313" key="3">
    <source>
        <dbReference type="EMBL" id="SET34392.1"/>
    </source>
</evidence>
<keyword evidence="1" id="KW-0472">Membrane</keyword>
<dbReference type="OrthoDB" id="197680at2"/>
<accession>A0A1I0DPC8</accession>
<dbReference type="Gene3D" id="1.20.1270.90">
    <property type="entry name" value="AF1782-like"/>
    <property type="match status" value="1"/>
</dbReference>
<sequence length="1292" mass="145583">MRKKLLVIKKIFIIVLSVFMIIIGAPQVNANSDYMEIVVNDSEVGDDVNQFTFSNGWVHEGGYPDLFEGGDEHWTTKAVFGESYPSFSLKFLGNKVTLYGHRVNDGCMADVYIDDVKVDTIDYYRNGRLNKDILYQSPDLENTLHTIRVVLNGDRNENAGGNYEAAIDYALIQSENMDYPATGIQLSNSELRLEEGMQRQIISKVLPSYATQIPDVIWESEDSTIASVDQTGLIKAVSSGTTTVIARLEGTDITNSVEVSVLPCINEIAAIISDNNKHAYPEQYLSYVNDLYDKDLSSLQTWSGYAWKNDEVTSRIDIFSKSKGYDDVTLVTNDFVDDEGNMISKENIKFTYMDTVISHTSNQDIFDVISHETTRDLKANQMYGAWVSITVPKDAKAGVYTSKLSLVSQGDILAEFTYQIEVLDLVVPELQSQIELWMYPYSSNRYYSGQSSSEYFGTDVTDLYYVHLDDKYQSGLESQLELYRKIGGDAITVTVVEDAWNSQTHDPYPSMVKWTRKADGTFSFDYTDMDKWIELCMKHGIDKQIKSFSLSCWGNRITYFDEESNQVIFERPATGSDRWNELWSIFLQDYVKHMDEKGWFDITYMSMDERPLSEVTPVLDLVESVKNKDGKSLKTSIAVYNYETEPVFDRIDDLSFAIYVGSQDKAKEIAKQREEKGLMTTIYTCGGQNSALLNNPGESTASIYESYKDGTQGFLRWAFDSFNAEPLITSEHDLFAAGDLYLIYPDLRNANYMAQSTPRFEKLVEGVRDIEKLRYLTNNYSWMATDIEDVVNKLGYDIPAAQNLINKLSKQALYGPIIPSISINERDIELFENETKQLTISTTPDDLLTSVLKQTSVINDFDSKITYSGSWNTDEGYPSLFYNGDDHWCSPDESDAENYGYEFDFYGDSFAIIGNLEYLNGKFDVYVDDNYTATVDAYSSGRIVFSRLFESDLLELNNHHVVIKGNGTKNNASTAYNMQLDYIETYIHEKLVWVSSNDQVVSVEDGILTAHKAGEANITVTGGEYSDTISVNVRAKTNKTALQIAIEMAESANLENVVPAVVEEFNAALENAQAVYANENVTQEEVDNAFTRLASVMHMLEFFKGNKELLQKQLDLINDLESNKYIESTWNAMTPALEKAEGVLGNKNAMQEEVDEVYSELVRAFVNLRLKPNKDLLSELINKANGLNRANYTSASLKAVDVEVEKASVVLNNPEAIKEEVEAAIAELTKAMSGLEIKPNNPSVDTNTSVKPGDITTNAIKTGDNTSVFTQIVIMALSISGYYFSKKKRYWN</sequence>
<dbReference type="Pfam" id="PF07554">
    <property type="entry name" value="FIVAR"/>
    <property type="match status" value="3"/>
</dbReference>
<keyword evidence="1" id="KW-1133">Transmembrane helix</keyword>
<dbReference type="Pfam" id="PF02368">
    <property type="entry name" value="Big_2"/>
    <property type="match status" value="1"/>
</dbReference>
<dbReference type="SUPFAM" id="SSF49373">
    <property type="entry name" value="Invasin/intimin cell-adhesion fragments"/>
    <property type="match status" value="2"/>
</dbReference>
<dbReference type="InterPro" id="IPR003343">
    <property type="entry name" value="Big_2"/>
</dbReference>
<dbReference type="RefSeq" id="WP_092352987.1">
    <property type="nucleotide sequence ID" value="NZ_FOIN01000007.1"/>
</dbReference>
<dbReference type="GeneID" id="78287954"/>
<dbReference type="Pfam" id="PF22680">
    <property type="entry name" value="Glyco_hydro_123_N_2"/>
    <property type="match status" value="1"/>
</dbReference>